<protein>
    <recommendedName>
        <fullName evidence="2">Malonyl-CoA:ACP transacylase (MAT) domain-containing protein</fullName>
    </recommendedName>
</protein>
<sequence length="124" mass="14134">MEAELFSTVTGEKCSQGDFSSGKYWTRNVCEPVAFEQALRSVAKDKKNVVFVEIGPRKALQRNLMETLGNDITVPPTAQPDKDHETLLTSVSKLFELGVNVNWEHLYKGHEEPPTSFPRYQFDW</sequence>
<keyword evidence="1" id="KW-0808">Transferase</keyword>
<dbReference type="PANTHER" id="PTHR45681:SF8">
    <property type="entry name" value="CARRIER DOMAIN-CONTAINING PROTEIN"/>
    <property type="match status" value="1"/>
</dbReference>
<dbReference type="InterPro" id="IPR050444">
    <property type="entry name" value="Polyketide_Synthase"/>
</dbReference>
<dbReference type="InterPro" id="IPR001227">
    <property type="entry name" value="Ac_transferase_dom_sf"/>
</dbReference>
<evidence type="ECO:0000259" key="2">
    <source>
        <dbReference type="Pfam" id="PF00698"/>
    </source>
</evidence>
<accession>A0A0E9WP69</accession>
<feature type="domain" description="Malonyl-CoA:ACP transacylase (MAT)" evidence="2">
    <location>
        <begin position="8"/>
        <end position="100"/>
    </location>
</feature>
<dbReference type="GO" id="GO:0016740">
    <property type="term" value="F:transferase activity"/>
    <property type="evidence" value="ECO:0007669"/>
    <property type="project" value="UniProtKB-KW"/>
</dbReference>
<proteinExistence type="predicted"/>
<dbReference type="InterPro" id="IPR016035">
    <property type="entry name" value="Acyl_Trfase/lysoPLipase"/>
</dbReference>
<dbReference type="PANTHER" id="PTHR45681">
    <property type="entry name" value="POLYKETIDE SYNTHASE 44-RELATED"/>
    <property type="match status" value="1"/>
</dbReference>
<evidence type="ECO:0000313" key="3">
    <source>
        <dbReference type="EMBL" id="JAH91238.1"/>
    </source>
</evidence>
<dbReference type="EMBL" id="GBXM01017339">
    <property type="protein sequence ID" value="JAH91238.1"/>
    <property type="molecule type" value="Transcribed_RNA"/>
</dbReference>
<dbReference type="SUPFAM" id="SSF52151">
    <property type="entry name" value="FabD/lysophospholipase-like"/>
    <property type="match status" value="1"/>
</dbReference>
<dbReference type="AlphaFoldDB" id="A0A0E9WP69"/>
<reference evidence="3" key="2">
    <citation type="journal article" date="2015" name="Fish Shellfish Immunol.">
        <title>Early steps in the European eel (Anguilla anguilla)-Vibrio vulnificus interaction in the gills: Role of the RtxA13 toxin.</title>
        <authorList>
            <person name="Callol A."/>
            <person name="Pajuelo D."/>
            <person name="Ebbesson L."/>
            <person name="Teles M."/>
            <person name="MacKenzie S."/>
            <person name="Amaro C."/>
        </authorList>
    </citation>
    <scope>NUCLEOTIDE SEQUENCE</scope>
</reference>
<organism evidence="3">
    <name type="scientific">Anguilla anguilla</name>
    <name type="common">European freshwater eel</name>
    <name type="synonym">Muraena anguilla</name>
    <dbReference type="NCBI Taxonomy" id="7936"/>
    <lineage>
        <taxon>Eukaryota</taxon>
        <taxon>Metazoa</taxon>
        <taxon>Chordata</taxon>
        <taxon>Craniata</taxon>
        <taxon>Vertebrata</taxon>
        <taxon>Euteleostomi</taxon>
        <taxon>Actinopterygii</taxon>
        <taxon>Neopterygii</taxon>
        <taxon>Teleostei</taxon>
        <taxon>Anguilliformes</taxon>
        <taxon>Anguillidae</taxon>
        <taxon>Anguilla</taxon>
    </lineage>
</organism>
<dbReference type="GO" id="GO:0032787">
    <property type="term" value="P:monocarboxylic acid metabolic process"/>
    <property type="evidence" value="ECO:0007669"/>
    <property type="project" value="UniProtKB-ARBA"/>
</dbReference>
<dbReference type="Gene3D" id="3.40.366.10">
    <property type="entry name" value="Malonyl-Coenzyme A Acyl Carrier Protein, domain 2"/>
    <property type="match status" value="1"/>
</dbReference>
<evidence type="ECO:0000256" key="1">
    <source>
        <dbReference type="ARBA" id="ARBA00022679"/>
    </source>
</evidence>
<dbReference type="Pfam" id="PF00698">
    <property type="entry name" value="Acyl_transf_1"/>
    <property type="match status" value="1"/>
</dbReference>
<name>A0A0E9WP69_ANGAN</name>
<dbReference type="InterPro" id="IPR014043">
    <property type="entry name" value="Acyl_transferase_dom"/>
</dbReference>
<reference evidence="3" key="1">
    <citation type="submission" date="2014-11" db="EMBL/GenBank/DDBJ databases">
        <authorList>
            <person name="Amaro Gonzalez C."/>
        </authorList>
    </citation>
    <scope>NUCLEOTIDE SEQUENCE</scope>
</reference>